<dbReference type="Proteomes" id="UP000319663">
    <property type="component" value="Unassembled WGS sequence"/>
</dbReference>
<dbReference type="Gene3D" id="3.40.50.720">
    <property type="entry name" value="NAD(P)-binding Rossmann-like Domain"/>
    <property type="match status" value="1"/>
</dbReference>
<keyword evidence="3" id="KW-1185">Reference proteome</keyword>
<evidence type="ECO:0000259" key="1">
    <source>
        <dbReference type="Pfam" id="PF13460"/>
    </source>
</evidence>
<name>A0A507QKG2_MONPU</name>
<gene>
    <name evidence="2" type="ORF">MPDQ_002451</name>
</gene>
<proteinExistence type="predicted"/>
<dbReference type="InterPro" id="IPR016040">
    <property type="entry name" value="NAD(P)-bd_dom"/>
</dbReference>
<accession>A0A507QKG2</accession>
<reference evidence="2 3" key="1">
    <citation type="submission" date="2019-06" db="EMBL/GenBank/DDBJ databases">
        <title>Wine fermentation using esterase from Monascus purpureus.</title>
        <authorList>
            <person name="Geng C."/>
            <person name="Zhang Y."/>
        </authorList>
    </citation>
    <scope>NUCLEOTIDE SEQUENCE [LARGE SCALE GENOMIC DNA]</scope>
    <source>
        <strain evidence="2">HQ1</strain>
    </source>
</reference>
<evidence type="ECO:0000313" key="3">
    <source>
        <dbReference type="Proteomes" id="UP000319663"/>
    </source>
</evidence>
<comment type="caution">
    <text evidence="2">The sequence shown here is derived from an EMBL/GenBank/DDBJ whole genome shotgun (WGS) entry which is preliminary data.</text>
</comment>
<dbReference type="PANTHER" id="PTHR14097">
    <property type="entry name" value="OXIDOREDUCTASE HTATIP2"/>
    <property type="match status" value="1"/>
</dbReference>
<dbReference type="PANTHER" id="PTHR14097:SF9">
    <property type="entry name" value="EPIMERASE, PUTATIVE (AFU_ORTHOLOGUE AFUA_8G07320)-RELATED"/>
    <property type="match status" value="1"/>
</dbReference>
<evidence type="ECO:0000313" key="2">
    <source>
        <dbReference type="EMBL" id="TQB68988.1"/>
    </source>
</evidence>
<protein>
    <recommendedName>
        <fullName evidence="1">NAD(P)-binding domain-containing protein</fullName>
    </recommendedName>
</protein>
<dbReference type="Pfam" id="PF13460">
    <property type="entry name" value="NAD_binding_10"/>
    <property type="match status" value="1"/>
</dbReference>
<dbReference type="InterPro" id="IPR036291">
    <property type="entry name" value="NAD(P)-bd_dom_sf"/>
</dbReference>
<dbReference type="STRING" id="5098.A0A507QKG2"/>
<dbReference type="AlphaFoldDB" id="A0A507QKG2"/>
<dbReference type="OrthoDB" id="3535423at2759"/>
<dbReference type="SUPFAM" id="SSF51735">
    <property type="entry name" value="NAD(P)-binding Rossmann-fold domains"/>
    <property type="match status" value="1"/>
</dbReference>
<sequence>MKIILTGTTGFIGQEVLAQCLSNPSITSLVALTRRDSHYHYPSTVSKLHVHLMQDGDFLSYSDPELIKAIQGADACIWSLGIVPSQAKKDEELNRRVSVDYTVAAAKAFQEAFGFSEVNSDANMINPARNKRFRFVYVSGFLAERDQSKSLWFAQDLRRIRGESENVLIAHGKSHPGAFEYYILRPGMVLTKNNTWVDVIRGLAPSVRVDVIARAMIKAAVHGDQKRMIENADISRLAG</sequence>
<dbReference type="EMBL" id="VIFY01000178">
    <property type="protein sequence ID" value="TQB68988.1"/>
    <property type="molecule type" value="Genomic_DNA"/>
</dbReference>
<feature type="domain" description="NAD(P)-binding" evidence="1">
    <location>
        <begin position="7"/>
        <end position="215"/>
    </location>
</feature>
<organism evidence="2 3">
    <name type="scientific">Monascus purpureus</name>
    <name type="common">Red mold</name>
    <name type="synonym">Monascus anka</name>
    <dbReference type="NCBI Taxonomy" id="5098"/>
    <lineage>
        <taxon>Eukaryota</taxon>
        <taxon>Fungi</taxon>
        <taxon>Dikarya</taxon>
        <taxon>Ascomycota</taxon>
        <taxon>Pezizomycotina</taxon>
        <taxon>Eurotiomycetes</taxon>
        <taxon>Eurotiomycetidae</taxon>
        <taxon>Eurotiales</taxon>
        <taxon>Aspergillaceae</taxon>
        <taxon>Monascus</taxon>
    </lineage>
</organism>